<dbReference type="PROSITE" id="PS50994">
    <property type="entry name" value="INTEGRASE"/>
    <property type="match status" value="1"/>
</dbReference>
<feature type="short sequence motif" description="Q motif" evidence="5">
    <location>
        <begin position="59"/>
        <end position="87"/>
    </location>
</feature>
<gene>
    <name evidence="10" type="ORF">AK812_SmicGene28039</name>
</gene>
<evidence type="ECO:0000259" key="7">
    <source>
        <dbReference type="PROSITE" id="PS50994"/>
    </source>
</evidence>
<dbReference type="Proteomes" id="UP000186817">
    <property type="component" value="Unassembled WGS sequence"/>
</dbReference>
<evidence type="ECO:0000256" key="4">
    <source>
        <dbReference type="ARBA" id="ARBA00022840"/>
    </source>
</evidence>
<feature type="domain" description="Integrase catalytic" evidence="7">
    <location>
        <begin position="1967"/>
        <end position="2150"/>
    </location>
</feature>
<dbReference type="GO" id="GO:0003676">
    <property type="term" value="F:nucleic acid binding"/>
    <property type="evidence" value="ECO:0007669"/>
    <property type="project" value="InterPro"/>
</dbReference>
<organism evidence="10 11">
    <name type="scientific">Symbiodinium microadriaticum</name>
    <name type="common">Dinoflagellate</name>
    <name type="synonym">Zooxanthella microadriatica</name>
    <dbReference type="NCBI Taxonomy" id="2951"/>
    <lineage>
        <taxon>Eukaryota</taxon>
        <taxon>Sar</taxon>
        <taxon>Alveolata</taxon>
        <taxon>Dinophyceae</taxon>
        <taxon>Suessiales</taxon>
        <taxon>Symbiodiniaceae</taxon>
        <taxon>Symbiodinium</taxon>
    </lineage>
</organism>
<evidence type="ECO:0000256" key="6">
    <source>
        <dbReference type="SAM" id="MobiDB-lite"/>
    </source>
</evidence>
<feature type="region of interest" description="Disordered" evidence="6">
    <location>
        <begin position="1108"/>
        <end position="1164"/>
    </location>
</feature>
<feature type="domain" description="DEAD-box RNA helicase Q" evidence="9">
    <location>
        <begin position="59"/>
        <end position="87"/>
    </location>
</feature>
<name>A0A1Q9D5D0_SYMMI</name>
<dbReference type="Gene3D" id="3.30.420.10">
    <property type="entry name" value="Ribonuclease H-like superfamily/Ribonuclease H"/>
    <property type="match status" value="1"/>
</dbReference>
<dbReference type="SMART" id="SM00487">
    <property type="entry name" value="DEXDc"/>
    <property type="match status" value="1"/>
</dbReference>
<feature type="domain" description="Helicase ATP-binding" evidence="8">
    <location>
        <begin position="90"/>
        <end position="257"/>
    </location>
</feature>
<dbReference type="PROSITE" id="PS51195">
    <property type="entry name" value="Q_MOTIF"/>
    <property type="match status" value="1"/>
</dbReference>
<dbReference type="PANTHER" id="PTHR47959:SF1">
    <property type="entry name" value="ATP-DEPENDENT RNA HELICASE DBPA"/>
    <property type="match status" value="1"/>
</dbReference>
<evidence type="ECO:0000259" key="9">
    <source>
        <dbReference type="PROSITE" id="PS51195"/>
    </source>
</evidence>
<protein>
    <submittedName>
        <fullName evidence="10">DEAD-box ATP-dependent RNA helicase 56</fullName>
    </submittedName>
</protein>
<feature type="region of interest" description="Disordered" evidence="6">
    <location>
        <begin position="780"/>
        <end position="802"/>
    </location>
</feature>
<dbReference type="PANTHER" id="PTHR47959">
    <property type="entry name" value="ATP-DEPENDENT RNA HELICASE RHLE-RELATED"/>
    <property type="match status" value="1"/>
</dbReference>
<dbReference type="GO" id="GO:0005524">
    <property type="term" value="F:ATP binding"/>
    <property type="evidence" value="ECO:0007669"/>
    <property type="project" value="UniProtKB-KW"/>
</dbReference>
<dbReference type="InterPro" id="IPR036397">
    <property type="entry name" value="RNaseH_sf"/>
</dbReference>
<feature type="compositionally biased region" description="Low complexity" evidence="6">
    <location>
        <begin position="1833"/>
        <end position="1853"/>
    </location>
</feature>
<feature type="compositionally biased region" description="Low complexity" evidence="6">
    <location>
        <begin position="1123"/>
        <end position="1137"/>
    </location>
</feature>
<comment type="caution">
    <text evidence="10">The sequence shown here is derived from an EMBL/GenBank/DDBJ whole genome shotgun (WGS) entry which is preliminary data.</text>
</comment>
<evidence type="ECO:0000256" key="2">
    <source>
        <dbReference type="ARBA" id="ARBA00022801"/>
    </source>
</evidence>
<proteinExistence type="predicted"/>
<feature type="compositionally biased region" description="Basic residues" evidence="6">
    <location>
        <begin position="823"/>
        <end position="839"/>
    </location>
</feature>
<dbReference type="GO" id="GO:0005829">
    <property type="term" value="C:cytosol"/>
    <property type="evidence" value="ECO:0007669"/>
    <property type="project" value="TreeGrafter"/>
</dbReference>
<evidence type="ECO:0000313" key="11">
    <source>
        <dbReference type="Proteomes" id="UP000186817"/>
    </source>
</evidence>
<keyword evidence="4" id="KW-0067">ATP-binding</keyword>
<dbReference type="InterPro" id="IPR014001">
    <property type="entry name" value="Helicase_ATP-bd"/>
</dbReference>
<evidence type="ECO:0000256" key="1">
    <source>
        <dbReference type="ARBA" id="ARBA00022741"/>
    </source>
</evidence>
<evidence type="ECO:0000256" key="5">
    <source>
        <dbReference type="PROSITE-ProRule" id="PRU00552"/>
    </source>
</evidence>
<evidence type="ECO:0000259" key="8">
    <source>
        <dbReference type="PROSITE" id="PS51192"/>
    </source>
</evidence>
<dbReference type="PROSITE" id="PS51192">
    <property type="entry name" value="HELICASE_ATP_BIND_1"/>
    <property type="match status" value="1"/>
</dbReference>
<dbReference type="EMBL" id="LSRX01000714">
    <property type="protein sequence ID" value="OLP90395.1"/>
    <property type="molecule type" value="Genomic_DNA"/>
</dbReference>
<sequence length="2849" mass="319771">MMALFPWLPPDRSLQSYIATWELAFQLDWSVLSGPPQLQLFPSSDFFEAKKNQATLHASGFKDFLLKAELIRAIVDCGFEHPSEVQHECIPQAILGTDVLCQAKSGMGKTAVFVLACLQQVDSSEKAVRTLVICHTRELAYQIKHEFERFAKYFPEIKTAVVYGGTPMQNDKDLLKDSCPHILIGTPGRVLALLREKATDSTELPVTLPWVFCERVPEAQELRMQYSAFLSILPSSSTDDPFHVCIWRFGLCCLELLAEEPDVVGGVLRPRGPNSLQSFAVQRALVHAGALCSCAAFRGASFFTTVFTHFFVGKFWLLLIKTGIAVPNSQRYLVNELGYNQGKLHETFENSFYPFLETKGAEFETNHSHEHYDFGLLPNYLDQGEPLRGFSASISPAFEDLLSSSLSVWENFLLYYHDFFLRIFGNFTGVGKMASSGQAPHTGVSLHEFRRDIPPGWAPGLPDYPLKLFFDRLKLWYQVYDGDDTMVGPLVAGRLQGKAQRLGLTLRLPRPDGGVDVGGEALARLAVEEVRDPTNPSIVLQSHIPSGIQALCNALKDAFGVSDQEMVSKSLEDFFEFRRGKLSFQEYAIEWDYKLEEATTRAGLMVNDVAKFYLFFRGAGLPAKFVEDIKMQLQGDMRLFSDARTLALRIISRKEEAGQDILYEEDQEYYQEPYDWYEDESEPSWDEPWDTEAWYEADWHWIGDYDYESYATDYEDANPWFDEPGAQAAGDTEQHEYGEESSSPSSPLVSENYPMKGKGKGKGPGCSVCGSRWHSAASCPVGGGGHDGKGKSSFGSPRKGRGKGYGSGYGGGYGGGYNGGYGKGKKGKGKSKGKGKWMPRSKGYGGGKGYYGYSSEKTLNQAFGESKDMQKATPPRKMVHFNLDDNDGPVINLTRARRGPLAFNFASSIYNTEAYRTVQGEKRRGLLVDPGAASGLVGSETLRDLLEVCGKDAVKWNREKTNNVSGISGSSESTLGEVEIGLSLDGAEGSYRADVLGGDGSLCPALLSNPALRRQKAAILSDWFSNGDGVLVIQTEERECHFLRLLLTDSGHYLLPVDDKTKVSQKTKEQVRAQLNGWTQEIAKRWPDVRGSVKHCFYESAISSQERERCRGYSQNHTEDEMTSSSPTTATTSGSMSCLDDSKNHTENEMTSSSPTATTSGSFYDKPFLSGPAHQVRDRSDYWEQIGNTLVRVHQVPRRMLFTPDCTMDCPVEFELLLGQRKTHIQAVPRKSQMKYLNDDWQVAGAPNKDLSYLWVGKTIFYLRKPEKDPAMIKPTASQFPAATGAADPTLDSEHFPVYSGDTFPTHWDDARRARADHYYKAIPEEFYSKSGRRPVTPWNARKWLEKVHNTGQPLRLQLWEMCSGSGRLSLICLLAGLTVGFPVDHRYGWDLGHPEHQSLLQECHRAFETDHIFVAPNCSPWSVAANSKDPSKRTEDRNQERPTLEYLQTLCLWQHNSGRAFTIEQPITSVMFKESPLARLLEHEGIHRQRFDQCMLGAQDECSRPVRKTTAFYSNRRWKQVLRRCGGHKGKPHGTLQGQWHGCNRTAMAAVYPRRLCHAIAQDLWSILRRDQRAACKPWPRHLWWLHELYYTCERCQLGRSAPAGCEHTLIPGECRYGQPSMRGVPRPNRPQRSDLEDPTAAFKMLARSGDYSGVDLQIDETITIAPEARLYLKAALTSQLKSCIGIFQEATHLDYDHWVDDPVLLKVFQDVFEPQLQVLGVMCSLRPWHLKVPDPYLSSACAPLRMMIRGGVRAWKVHAIEDMRLMSENQLRAKVDEADWVVTIFGFRSGDPDVDRVDAGAGGSLPSSARPAAPLSAAAPSKRENGGRTTASSEPSQSSRPAASSSAAPPRLLEPRPLPQEALEEPGGDEQEEFEAVRPEGEERAKTIKPLFDFKKVYKRLQSGIIESDPHTAKRLLLGLHERFYHCPITDFKNMLLRAGLPSDILPLAEEAVMSCSICRKYVRMPNRPQVKIGSNAGTFNYRVQMDLFQYKETWVLLVICEATRLKAATAVNDKSHTELLGKLCDSWIYVYGAPHQLVLDQEPSLMGHEAAHEMERFNIERVPKGTTAGPSSGQHTGTGLVERHVGLMELTTAKLEAEMDRQGIQLKAPELAKESAIAHNQTLNYGGATPCMAVYGVLPRPFYQEDQTNIVGISGALQTDITPFERALRIRQMALSMVHQAVAEDRLARANRTRPHQLNVGELVPGTTKVDFHREVQGDVGWRGPAELLKVDASEGTAILSYQGRPYLVSLRHIRPHQAGVFVTFTGSQVEAFQKLQKLVEKLSPYKVTTIGWLTERQGDLTLWRRASTSSLAFTETWSRITNVGKALSQHNVAGGMLGQGVKTLHPPTGSIGVLIMWTCGQGEYTCYEHTNDQPITMKKVTTKNIDNLAFVYVYYYISIDYEPVRDIKVVPSEGAVDDNNHQPMDLDSNSPRTTTPTSSTTSPMSTSTPTLDVDDLSLKRKGPESRTVTLGPEAKKTKLEAMLEIANKEKVITYAQHNMLNLYWMMRRTQCIPLDFPTSWFQYDNQSMIALWDDHMGRLTSRQHTLPSEYNIVNYYVQPAQHLFVWPSKVRQDLLADIQTGEIYKVDEDTNNIGEHEIYEHWPLVDKADGDEIRQFVETKSFKKMHKNALTADVVLVDCIWVRKWKKYPDGTRRVKSRLCARGCFDVQKEMLSTRSTTATRLSQRILMSTAATQDFDIESWDVTAAFLKGLTFEKIRELLRAKGISAPLRKVAVIVPRNVWRHLARHDPSFQTPEDKIDEYVLICLKPIYGLNDAPLAWQLCLHQHFEASGAIASLLDENLFFWMKKKETGILAIATTHVDDVGAASKGPWLKEHYDMLRGNLAK</sequence>
<dbReference type="SUPFAM" id="SSF52540">
    <property type="entry name" value="P-loop containing nucleoside triphosphate hydrolases"/>
    <property type="match status" value="1"/>
</dbReference>
<feature type="compositionally biased region" description="Low complexity" evidence="6">
    <location>
        <begin position="2432"/>
        <end position="2454"/>
    </location>
</feature>
<dbReference type="OrthoDB" id="441428at2759"/>
<dbReference type="GO" id="GO:0016787">
    <property type="term" value="F:hydrolase activity"/>
    <property type="evidence" value="ECO:0007669"/>
    <property type="project" value="UniProtKB-KW"/>
</dbReference>
<dbReference type="InterPro" id="IPR001584">
    <property type="entry name" value="Integrase_cat-core"/>
</dbReference>
<dbReference type="Pfam" id="PF00270">
    <property type="entry name" value="DEAD"/>
    <property type="match status" value="1"/>
</dbReference>
<keyword evidence="2" id="KW-0378">Hydrolase</keyword>
<evidence type="ECO:0000256" key="3">
    <source>
        <dbReference type="ARBA" id="ARBA00022806"/>
    </source>
</evidence>
<evidence type="ECO:0000313" key="10">
    <source>
        <dbReference type="EMBL" id="OLP90395.1"/>
    </source>
</evidence>
<accession>A0A1Q9D5D0</accession>
<feature type="region of interest" description="Disordered" evidence="6">
    <location>
        <begin position="2418"/>
        <end position="2477"/>
    </location>
</feature>
<dbReference type="InterPro" id="IPR011545">
    <property type="entry name" value="DEAD/DEAH_box_helicase_dom"/>
</dbReference>
<keyword evidence="3 10" id="KW-0347">Helicase</keyword>
<feature type="compositionally biased region" description="Low complexity" evidence="6">
    <location>
        <begin position="1151"/>
        <end position="1162"/>
    </location>
</feature>
<reference evidence="10 11" key="1">
    <citation type="submission" date="2016-02" db="EMBL/GenBank/DDBJ databases">
        <title>Genome analysis of coral dinoflagellate symbionts highlights evolutionary adaptations to a symbiotic lifestyle.</title>
        <authorList>
            <person name="Aranda M."/>
            <person name="Li Y."/>
            <person name="Liew Y.J."/>
            <person name="Baumgarten S."/>
            <person name="Simakov O."/>
            <person name="Wilson M."/>
            <person name="Piel J."/>
            <person name="Ashoor H."/>
            <person name="Bougouffa S."/>
            <person name="Bajic V.B."/>
            <person name="Ryu T."/>
            <person name="Ravasi T."/>
            <person name="Bayer T."/>
            <person name="Micklem G."/>
            <person name="Kim H."/>
            <person name="Bhak J."/>
            <person name="Lajeunesse T.C."/>
            <person name="Voolstra C.R."/>
        </authorList>
    </citation>
    <scope>NUCLEOTIDE SEQUENCE [LARGE SCALE GENOMIC DNA]</scope>
    <source>
        <strain evidence="10 11">CCMP2467</strain>
    </source>
</reference>
<feature type="region of interest" description="Disordered" evidence="6">
    <location>
        <begin position="820"/>
        <end position="840"/>
    </location>
</feature>
<keyword evidence="1" id="KW-0547">Nucleotide-binding</keyword>
<keyword evidence="11" id="KW-1185">Reference proteome</keyword>
<feature type="compositionally biased region" description="Acidic residues" evidence="6">
    <location>
        <begin position="1864"/>
        <end position="1876"/>
    </location>
</feature>
<dbReference type="Gene3D" id="3.40.50.300">
    <property type="entry name" value="P-loop containing nucleotide triphosphate hydrolases"/>
    <property type="match status" value="1"/>
</dbReference>
<dbReference type="InterPro" id="IPR027417">
    <property type="entry name" value="P-loop_NTPase"/>
</dbReference>
<dbReference type="InterPro" id="IPR014014">
    <property type="entry name" value="RNA_helicase_DEAD_Q_motif"/>
</dbReference>
<feature type="compositionally biased region" description="Low complexity" evidence="6">
    <location>
        <begin position="1806"/>
        <end position="1822"/>
    </location>
</feature>
<feature type="region of interest" description="Disordered" evidence="6">
    <location>
        <begin position="716"/>
        <end position="757"/>
    </location>
</feature>
<dbReference type="GO" id="GO:0003724">
    <property type="term" value="F:RNA helicase activity"/>
    <property type="evidence" value="ECO:0007669"/>
    <property type="project" value="InterPro"/>
</dbReference>
<dbReference type="InterPro" id="IPR050079">
    <property type="entry name" value="DEAD_box_RNA_helicase"/>
</dbReference>
<feature type="region of interest" description="Disordered" evidence="6">
    <location>
        <begin position="1795"/>
        <end position="1884"/>
    </location>
</feature>
<dbReference type="GO" id="GO:0015074">
    <property type="term" value="P:DNA integration"/>
    <property type="evidence" value="ECO:0007669"/>
    <property type="project" value="InterPro"/>
</dbReference>